<accession>A0ABU9XQK4</accession>
<evidence type="ECO:0000256" key="6">
    <source>
        <dbReference type="ARBA" id="ARBA00048451"/>
    </source>
</evidence>
<comment type="caution">
    <text evidence="7">The sequence shown here is derived from an EMBL/GenBank/DDBJ whole genome shotgun (WGS) entry which is preliminary data.</text>
</comment>
<dbReference type="InterPro" id="IPR051804">
    <property type="entry name" value="Carb_Metab_Reg_Kinase/Isom"/>
</dbReference>
<comment type="catalytic activity">
    <reaction evidence="6">
        <text>D-fructose + ATP = D-fructose 6-phosphate + ADP + H(+)</text>
        <dbReference type="Rhea" id="RHEA:16125"/>
        <dbReference type="ChEBI" id="CHEBI:15378"/>
        <dbReference type="ChEBI" id="CHEBI:30616"/>
        <dbReference type="ChEBI" id="CHEBI:37721"/>
        <dbReference type="ChEBI" id="CHEBI:61527"/>
        <dbReference type="ChEBI" id="CHEBI:456216"/>
        <dbReference type="EC" id="2.7.1.4"/>
    </reaction>
</comment>
<organism evidence="7 8">
    <name type="scientific">Sphingomonas qilianensis</name>
    <dbReference type="NCBI Taxonomy" id="1736690"/>
    <lineage>
        <taxon>Bacteria</taxon>
        <taxon>Pseudomonadati</taxon>
        <taxon>Pseudomonadota</taxon>
        <taxon>Alphaproteobacteria</taxon>
        <taxon>Sphingomonadales</taxon>
        <taxon>Sphingomonadaceae</taxon>
        <taxon>Sphingomonas</taxon>
    </lineage>
</organism>
<reference evidence="7 8" key="1">
    <citation type="submission" date="2024-05" db="EMBL/GenBank/DDBJ databases">
        <authorList>
            <person name="Liu Q."/>
            <person name="Xin Y.-H."/>
        </authorList>
    </citation>
    <scope>NUCLEOTIDE SEQUENCE [LARGE SCALE GENOMIC DNA]</scope>
    <source>
        <strain evidence="7 8">CGMCC 1.15349</strain>
    </source>
</reference>
<evidence type="ECO:0000256" key="5">
    <source>
        <dbReference type="ARBA" id="ARBA00038887"/>
    </source>
</evidence>
<dbReference type="PROSITE" id="PS01125">
    <property type="entry name" value="ROK"/>
    <property type="match status" value="1"/>
</dbReference>
<name>A0ABU9XQK4_9SPHN</name>
<evidence type="ECO:0000256" key="4">
    <source>
        <dbReference type="ARBA" id="ARBA00022842"/>
    </source>
</evidence>
<dbReference type="InterPro" id="IPR000600">
    <property type="entry name" value="ROK"/>
</dbReference>
<dbReference type="EC" id="2.7.1.4" evidence="5"/>
<dbReference type="EMBL" id="JBDIMF010000002">
    <property type="protein sequence ID" value="MEN2786103.1"/>
    <property type="molecule type" value="Genomic_DNA"/>
</dbReference>
<evidence type="ECO:0000313" key="8">
    <source>
        <dbReference type="Proteomes" id="UP001404104"/>
    </source>
</evidence>
<protein>
    <recommendedName>
        <fullName evidence="5">fructokinase</fullName>
        <ecNumber evidence="5">2.7.1.4</ecNumber>
    </recommendedName>
</protein>
<evidence type="ECO:0000313" key="7">
    <source>
        <dbReference type="EMBL" id="MEN2786103.1"/>
    </source>
</evidence>
<dbReference type="PANTHER" id="PTHR42742:SF3">
    <property type="entry name" value="FRUCTOKINASE"/>
    <property type="match status" value="1"/>
</dbReference>
<sequence length="298" mass="30737">MTDGRYAGVELGGTKAIAVLAEGDRIVARQVIPTTTPGATLSELRAQLGDWHAAAPLTGLGIASFGPVQLDPAHPDFGHILPTPKRGWAGAAVAAMLTEALPCPWTIDTDVNGAALAEYRWGAGAGCDSLCYITIGTGLGGGLLIRGRPLHGAMHPELGHLRLRRVVGDEFTGACAFHGDCTEGLVSGPALRARFGMDPAAAPDTHPVWHHVAADIAELCAAILLTTSAQRILFGGSVALSRAFLLSWVRAAVVDRLAGYLPFVDGATVVQFIQPAGLGTEAGPLGAIALAQAAARKR</sequence>
<dbReference type="RefSeq" id="WP_345863907.1">
    <property type="nucleotide sequence ID" value="NZ_JBDIMF010000002.1"/>
</dbReference>
<evidence type="ECO:0000256" key="2">
    <source>
        <dbReference type="ARBA" id="ARBA00022723"/>
    </source>
</evidence>
<dbReference type="InterPro" id="IPR043129">
    <property type="entry name" value="ATPase_NBD"/>
</dbReference>
<dbReference type="Gene3D" id="3.30.420.40">
    <property type="match status" value="2"/>
</dbReference>
<evidence type="ECO:0000256" key="1">
    <source>
        <dbReference type="ARBA" id="ARBA00001946"/>
    </source>
</evidence>
<comment type="cofactor">
    <cofactor evidence="1">
        <name>Mg(2+)</name>
        <dbReference type="ChEBI" id="CHEBI:18420"/>
    </cofactor>
</comment>
<dbReference type="Pfam" id="PF00480">
    <property type="entry name" value="ROK"/>
    <property type="match status" value="1"/>
</dbReference>
<dbReference type="InterPro" id="IPR049874">
    <property type="entry name" value="ROK_cs"/>
</dbReference>
<evidence type="ECO:0000256" key="3">
    <source>
        <dbReference type="ARBA" id="ARBA00022833"/>
    </source>
</evidence>
<gene>
    <name evidence="7" type="ORF">ABC969_06665</name>
</gene>
<dbReference type="CDD" id="cd24067">
    <property type="entry name" value="ASKHA_NBD_ROK_BsFRK-like"/>
    <property type="match status" value="1"/>
</dbReference>
<keyword evidence="8" id="KW-1185">Reference proteome</keyword>
<dbReference type="SUPFAM" id="SSF53067">
    <property type="entry name" value="Actin-like ATPase domain"/>
    <property type="match status" value="1"/>
</dbReference>
<dbReference type="PANTHER" id="PTHR42742">
    <property type="entry name" value="TRANSCRIPTIONAL REPRESSOR MPRA"/>
    <property type="match status" value="1"/>
</dbReference>
<proteinExistence type="predicted"/>
<keyword evidence="4" id="KW-0460">Magnesium</keyword>
<keyword evidence="2" id="KW-0479">Metal-binding</keyword>
<keyword evidence="3" id="KW-0862">Zinc</keyword>
<dbReference type="Proteomes" id="UP001404104">
    <property type="component" value="Unassembled WGS sequence"/>
</dbReference>